<evidence type="ECO:0000313" key="3">
    <source>
        <dbReference type="EMBL" id="THV72743.1"/>
    </source>
</evidence>
<dbReference type="EMBL" id="QZAF01000115">
    <property type="protein sequence ID" value="THV72743.1"/>
    <property type="molecule type" value="Genomic_DNA"/>
</dbReference>
<evidence type="ECO:0000256" key="1">
    <source>
        <dbReference type="SAM" id="MobiDB-lite"/>
    </source>
</evidence>
<evidence type="ECO:0000256" key="2">
    <source>
        <dbReference type="SAM" id="SignalP"/>
    </source>
</evidence>
<feature type="region of interest" description="Disordered" evidence="1">
    <location>
        <begin position="482"/>
        <end position="510"/>
    </location>
</feature>
<reference evidence="3 4" key="1">
    <citation type="submission" date="2018-10" db="EMBL/GenBank/DDBJ databases">
        <title>Fifty Aureobasidium pullulans genomes reveal a recombining polyextremotolerant generalist.</title>
        <authorList>
            <person name="Gostincar C."/>
            <person name="Turk M."/>
            <person name="Zajc J."/>
            <person name="Gunde-Cimerman N."/>
        </authorList>
    </citation>
    <scope>NUCLEOTIDE SEQUENCE [LARGE SCALE GENOMIC DNA]</scope>
    <source>
        <strain evidence="3 4">EXF-11900</strain>
    </source>
</reference>
<dbReference type="Proteomes" id="UP000304951">
    <property type="component" value="Unassembled WGS sequence"/>
</dbReference>
<comment type="caution">
    <text evidence="3">The sequence shown here is derived from an EMBL/GenBank/DDBJ whole genome shotgun (WGS) entry which is preliminary data.</text>
</comment>
<organism evidence="3 4">
    <name type="scientific">Aureobasidium pullulans</name>
    <name type="common">Black yeast</name>
    <name type="synonym">Pullularia pullulans</name>
    <dbReference type="NCBI Taxonomy" id="5580"/>
    <lineage>
        <taxon>Eukaryota</taxon>
        <taxon>Fungi</taxon>
        <taxon>Dikarya</taxon>
        <taxon>Ascomycota</taxon>
        <taxon>Pezizomycotina</taxon>
        <taxon>Dothideomycetes</taxon>
        <taxon>Dothideomycetidae</taxon>
        <taxon>Dothideales</taxon>
        <taxon>Saccotheciaceae</taxon>
        <taxon>Aureobasidium</taxon>
    </lineage>
</organism>
<feature type="compositionally biased region" description="Low complexity" evidence="1">
    <location>
        <begin position="25"/>
        <end position="43"/>
    </location>
</feature>
<keyword evidence="2" id="KW-0732">Signal</keyword>
<proteinExistence type="predicted"/>
<evidence type="ECO:0000313" key="4">
    <source>
        <dbReference type="Proteomes" id="UP000304951"/>
    </source>
</evidence>
<feature type="signal peptide" evidence="2">
    <location>
        <begin position="1"/>
        <end position="16"/>
    </location>
</feature>
<accession>A0A4V4I0H5</accession>
<feature type="compositionally biased region" description="Polar residues" evidence="1">
    <location>
        <begin position="496"/>
        <end position="510"/>
    </location>
</feature>
<name>A0A4V4I0H5_AURPU</name>
<feature type="region of interest" description="Disordered" evidence="1">
    <location>
        <begin position="25"/>
        <end position="118"/>
    </location>
</feature>
<feature type="chain" id="PRO_5020561873" evidence="2">
    <location>
        <begin position="17"/>
        <end position="681"/>
    </location>
</feature>
<gene>
    <name evidence="3" type="ORF">D6D28_03758</name>
</gene>
<protein>
    <submittedName>
        <fullName evidence="3">Uncharacterized protein</fullName>
    </submittedName>
</protein>
<dbReference type="AlphaFoldDB" id="A0A4V4I0H5"/>
<sequence>MKSFSILAGLVGLASASNWNETWTHSSSSTSWSATDVTSSSSWVPEHKPTGWSSESSSSSVPAHKPTGWVPESSSSSVPVHKPTGWVPESSSSASVHKPSGWVPESSSSAPSWKPTGWVPEHSSSVSTVTKDNATSNLVTYVTTTVCPATTIISGHTSVYVTTSTLTVTSCKGSCGKPTPTHDLTSTATETTYTTTSLCPVETVKQGHTFTYYSTSTYVVTSCAGGCKKPKPTSFPNVTSTEIVYTSTTLCPVVETTISAGKTLTKTYTTISTVLATSTVPVKHTLPVAPYPVHNATTQGHNAPSGVFPVPAPSQKTKTVSKVAITTITTCSSGEVITSGGAKTTLTAPSVITKTYTSQTTRDLTVTVPTQGHVVPTAPVYSNGTTHYIVDVTTTYLTTCPVTQEIKTGGTTRTSVYNTVSTATAIIKVSKTGSVQIPASSAPSAASSASVEHPVSSAISSGTGKVTVIVPVTQYTTTCTQSSSASGLASKPETVQHGSSSAIGSESHVQVGTSSAHATTVVISSISTASSVVVNTHESAPTSALTIASTFPASIEISSSVAGSSSIYSSAPLSGASSVASSVASFTASSAPSSALSSAPMTGAQSMGLSTIPTALPSTSLPSKAASTVGSSVMGSQGSASTSAAVSTSSIVPYQGAASVSRPSVYSGVFGGLIAFVLALV</sequence>